<dbReference type="AlphaFoldDB" id="A0A7S2BT49"/>
<sequence>MIGKIVWPDMRLWVSAIIMLHGMPSLRCSDRPGRLTVFDAVGSIASRVAACARPLALQDGGRDDDGGANAAARAAANTAVRARGGWCGGGEGERRVQRQSSVVGAAAWREEAAISHAENAAAALLGKPLPAYAP</sequence>
<dbReference type="EMBL" id="HBGU01006960">
    <property type="protein sequence ID" value="CAD9405610.1"/>
    <property type="molecule type" value="Transcribed_RNA"/>
</dbReference>
<proteinExistence type="predicted"/>
<gene>
    <name evidence="1" type="ORF">CBRE1094_LOCUS3796</name>
</gene>
<name>A0A7S2BT49_9EUKA</name>
<accession>A0A7S2BT49</accession>
<protein>
    <submittedName>
        <fullName evidence="1">Uncharacterized protein</fullName>
    </submittedName>
</protein>
<evidence type="ECO:0000313" key="1">
    <source>
        <dbReference type="EMBL" id="CAD9405610.1"/>
    </source>
</evidence>
<organism evidence="1">
    <name type="scientific">Haptolina brevifila</name>
    <dbReference type="NCBI Taxonomy" id="156173"/>
    <lineage>
        <taxon>Eukaryota</taxon>
        <taxon>Haptista</taxon>
        <taxon>Haptophyta</taxon>
        <taxon>Prymnesiophyceae</taxon>
        <taxon>Prymnesiales</taxon>
        <taxon>Prymnesiaceae</taxon>
        <taxon>Haptolina</taxon>
    </lineage>
</organism>
<reference evidence="1" key="1">
    <citation type="submission" date="2021-01" db="EMBL/GenBank/DDBJ databases">
        <authorList>
            <person name="Corre E."/>
            <person name="Pelletier E."/>
            <person name="Niang G."/>
            <person name="Scheremetjew M."/>
            <person name="Finn R."/>
            <person name="Kale V."/>
            <person name="Holt S."/>
            <person name="Cochrane G."/>
            <person name="Meng A."/>
            <person name="Brown T."/>
            <person name="Cohen L."/>
        </authorList>
    </citation>
    <scope>NUCLEOTIDE SEQUENCE</scope>
    <source>
        <strain evidence="1">UTEX LB 985</strain>
    </source>
</reference>